<dbReference type="AlphaFoldDB" id="A0A0R2JQY0"/>
<comment type="caution">
    <text evidence="1">The sequence shown here is derived from an EMBL/GenBank/DDBJ whole genome shotgun (WGS) entry which is preliminary data.</text>
</comment>
<dbReference type="OrthoDB" id="9801697at2"/>
<dbReference type="EMBL" id="JQCD01000024">
    <property type="protein sequence ID" value="KRN76970.1"/>
    <property type="molecule type" value="Genomic_DNA"/>
</dbReference>
<dbReference type="RefSeq" id="WP_057787824.1">
    <property type="nucleotide sequence ID" value="NZ_JQCD01000024.1"/>
</dbReference>
<dbReference type="InterPro" id="IPR050179">
    <property type="entry name" value="Trans_hexapeptide_repeat"/>
</dbReference>
<keyword evidence="2" id="KW-1185">Reference proteome</keyword>
<dbReference type="STRING" id="1620.IV67_GL000482"/>
<accession>A0A0R2JQY0</accession>
<organism evidence="1 2">
    <name type="scientific">Weissella minor</name>
    <dbReference type="NCBI Taxonomy" id="1620"/>
    <lineage>
        <taxon>Bacteria</taxon>
        <taxon>Bacillati</taxon>
        <taxon>Bacillota</taxon>
        <taxon>Bacilli</taxon>
        <taxon>Lactobacillales</taxon>
        <taxon>Lactobacillaceae</taxon>
        <taxon>Weissella</taxon>
    </lineage>
</organism>
<evidence type="ECO:0000313" key="2">
    <source>
        <dbReference type="Proteomes" id="UP000051673"/>
    </source>
</evidence>
<dbReference type="PANTHER" id="PTHR43300">
    <property type="entry name" value="ACETYLTRANSFERASE"/>
    <property type="match status" value="1"/>
</dbReference>
<sequence length="274" mass="30935">MTSIINGVTFFTDGLTTSMSHQRANFKFTEENERILKEHHIYTAPRNKTNIQRFKRNGVFQMGVNSIVEPYSMVLQGNWFMSIGAFTSTNSSLPVNSVVGRYSSIAHNVTRMFGNHPVDRFTTSMLTYDSQVTAFNDYLAENDVSFDLVENPNKNSSPIVIGNDVWVGQDVRFVSTGVTVGDGAIIAAGSLVTKDVPPYAVVGGVPAKVIKYRFPEKDIEKLMELKWWQYGFADFDTIRFDDPIDVFIEKIEEKVANNELEPYKPKVLTYKDLV</sequence>
<dbReference type="Proteomes" id="UP000051673">
    <property type="component" value="Unassembled WGS sequence"/>
</dbReference>
<dbReference type="CDD" id="cd03349">
    <property type="entry name" value="LbH_XAT"/>
    <property type="match status" value="1"/>
</dbReference>
<dbReference type="SUPFAM" id="SSF51161">
    <property type="entry name" value="Trimeric LpxA-like enzymes"/>
    <property type="match status" value="1"/>
</dbReference>
<dbReference type="Gene3D" id="2.160.10.10">
    <property type="entry name" value="Hexapeptide repeat proteins"/>
    <property type="match status" value="1"/>
</dbReference>
<reference evidence="1 2" key="1">
    <citation type="journal article" date="2015" name="Genome Announc.">
        <title>Expanding the biotechnology potential of lactobacilli through comparative genomics of 213 strains and associated genera.</title>
        <authorList>
            <person name="Sun Z."/>
            <person name="Harris H.M."/>
            <person name="McCann A."/>
            <person name="Guo C."/>
            <person name="Argimon S."/>
            <person name="Zhang W."/>
            <person name="Yang X."/>
            <person name="Jeffery I.B."/>
            <person name="Cooney J.C."/>
            <person name="Kagawa T.F."/>
            <person name="Liu W."/>
            <person name="Song Y."/>
            <person name="Salvetti E."/>
            <person name="Wrobel A."/>
            <person name="Rasinkangas P."/>
            <person name="Parkhill J."/>
            <person name="Rea M.C."/>
            <person name="O'Sullivan O."/>
            <person name="Ritari J."/>
            <person name="Douillard F.P."/>
            <person name="Paul Ross R."/>
            <person name="Yang R."/>
            <person name="Briner A.E."/>
            <person name="Felis G.E."/>
            <person name="de Vos W.M."/>
            <person name="Barrangou R."/>
            <person name="Klaenhammer T.R."/>
            <person name="Caufield P.W."/>
            <person name="Cui Y."/>
            <person name="Zhang H."/>
            <person name="O'Toole P.W."/>
        </authorList>
    </citation>
    <scope>NUCLEOTIDE SEQUENCE [LARGE SCALE GENOMIC DNA]</scope>
    <source>
        <strain evidence="1 2">DSM 20014</strain>
    </source>
</reference>
<protein>
    <recommendedName>
        <fullName evidence="3">Acetyltransferase</fullName>
    </recommendedName>
</protein>
<evidence type="ECO:0008006" key="3">
    <source>
        <dbReference type="Google" id="ProtNLM"/>
    </source>
</evidence>
<gene>
    <name evidence="1" type="ORF">IV67_GL000482</name>
</gene>
<evidence type="ECO:0000313" key="1">
    <source>
        <dbReference type="EMBL" id="KRN76970.1"/>
    </source>
</evidence>
<dbReference type="PATRIC" id="fig|1620.3.peg.487"/>
<proteinExistence type="predicted"/>
<dbReference type="InterPro" id="IPR011004">
    <property type="entry name" value="Trimer_LpxA-like_sf"/>
</dbReference>
<name>A0A0R2JQY0_9LACO</name>
<dbReference type="PANTHER" id="PTHR43300:SF11">
    <property type="entry name" value="ACETYLTRANSFERASE RV3034C-RELATED"/>
    <property type="match status" value="1"/>
</dbReference>